<comment type="caution">
    <text evidence="1">The sequence shown here is derived from an EMBL/GenBank/DDBJ whole genome shotgun (WGS) entry which is preliminary data.</text>
</comment>
<accession>A0A4Z0H1S2</accession>
<proteinExistence type="predicted"/>
<evidence type="ECO:0000313" key="1">
    <source>
        <dbReference type="EMBL" id="TGB04358.1"/>
    </source>
</evidence>
<protein>
    <submittedName>
        <fullName evidence="1">Uncharacterized protein</fullName>
    </submittedName>
</protein>
<sequence>MLIRRRNGFGGYSYYPSECDFNLVCTYQHSGHRFVIIQYPELPFCYRLFNRLGIFLLEPPLQKLLHPYLKAIDKGFYDDPELAHHIHTWMEYK</sequence>
<keyword evidence="2" id="KW-1185">Reference proteome</keyword>
<reference evidence="1 2" key="1">
    <citation type="journal article" date="2003" name="Int. J. Syst. Evol. Microbiol.">
        <title>Halobacillus salinus sp. nov., isolated from a salt lake on the coast of the East Sea in Korea.</title>
        <authorList>
            <person name="Yoon J.H."/>
            <person name="Kang K.H."/>
            <person name="Park Y.H."/>
        </authorList>
    </citation>
    <scope>NUCLEOTIDE SEQUENCE [LARGE SCALE GENOMIC DNA]</scope>
    <source>
        <strain evidence="1 2">HSL-3</strain>
    </source>
</reference>
<name>A0A4Z0H1S2_9BACI</name>
<evidence type="ECO:0000313" key="2">
    <source>
        <dbReference type="Proteomes" id="UP000297982"/>
    </source>
</evidence>
<dbReference type="RefSeq" id="WP_135326834.1">
    <property type="nucleotide sequence ID" value="NZ_SRJC01000001.1"/>
</dbReference>
<dbReference type="AlphaFoldDB" id="A0A4Z0H1S2"/>
<dbReference type="EMBL" id="SRJC01000001">
    <property type="protein sequence ID" value="TGB04358.1"/>
    <property type="molecule type" value="Genomic_DNA"/>
</dbReference>
<gene>
    <name evidence="1" type="ORF">E4663_05010</name>
</gene>
<dbReference type="Proteomes" id="UP000297982">
    <property type="component" value="Unassembled WGS sequence"/>
</dbReference>
<organism evidence="1 2">
    <name type="scientific">Halobacillus salinus</name>
    <dbReference type="NCBI Taxonomy" id="192814"/>
    <lineage>
        <taxon>Bacteria</taxon>
        <taxon>Bacillati</taxon>
        <taxon>Bacillota</taxon>
        <taxon>Bacilli</taxon>
        <taxon>Bacillales</taxon>
        <taxon>Bacillaceae</taxon>
        <taxon>Halobacillus</taxon>
    </lineage>
</organism>